<evidence type="ECO:0000313" key="2">
    <source>
        <dbReference type="EMBL" id="PSC73434.1"/>
    </source>
</evidence>
<sequence>MEPHNEDWELVSSSSEGGDDEGRGLEEEAAALAAAFSLGEQGLPLAAAEAAPGTSPPRAAVGEPAPGSPQHLQLLHVLAAPLPPAAASAATQPHSTPAPSAGGHAELPSGPAGERRAAGDPLCLRVVRSDEQAALEAAVAALEASPPGAAAPCRASERERELAVAQARVAGGQAQLTAQTHDAFCLRRLAIMATSFCAFLGLKALLGCPAAQHGSSSAAAKAAAANPTATAHNQPALPPCKGKALAPAELERQVAVLVEPLLPLAAARPRACH</sequence>
<feature type="region of interest" description="Disordered" evidence="1">
    <location>
        <begin position="45"/>
        <end position="69"/>
    </location>
</feature>
<feature type="compositionally biased region" description="Low complexity" evidence="1">
    <location>
        <begin position="85"/>
        <end position="101"/>
    </location>
</feature>
<feature type="region of interest" description="Disordered" evidence="1">
    <location>
        <begin position="85"/>
        <end position="116"/>
    </location>
</feature>
<keyword evidence="3" id="KW-1185">Reference proteome</keyword>
<gene>
    <name evidence="2" type="ORF">C2E20_3287</name>
</gene>
<proteinExistence type="predicted"/>
<reference evidence="2 3" key="1">
    <citation type="journal article" date="2018" name="Plant J.">
        <title>Genome sequences of Chlorella sorokiniana UTEX 1602 and Micractinium conductrix SAG 241.80: implications to maltose excretion by a green alga.</title>
        <authorList>
            <person name="Arriola M.B."/>
            <person name="Velmurugan N."/>
            <person name="Zhang Y."/>
            <person name="Plunkett M.H."/>
            <person name="Hondzo H."/>
            <person name="Barney B.M."/>
        </authorList>
    </citation>
    <scope>NUCLEOTIDE SEQUENCE [LARGE SCALE GENOMIC DNA]</scope>
    <source>
        <strain evidence="2 3">SAG 241.80</strain>
    </source>
</reference>
<evidence type="ECO:0000313" key="3">
    <source>
        <dbReference type="Proteomes" id="UP000239649"/>
    </source>
</evidence>
<protein>
    <submittedName>
        <fullName evidence="2">Expressed protein isoform A</fullName>
    </submittedName>
</protein>
<dbReference type="AlphaFoldDB" id="A0A2P6VH66"/>
<organism evidence="2 3">
    <name type="scientific">Micractinium conductrix</name>
    <dbReference type="NCBI Taxonomy" id="554055"/>
    <lineage>
        <taxon>Eukaryota</taxon>
        <taxon>Viridiplantae</taxon>
        <taxon>Chlorophyta</taxon>
        <taxon>core chlorophytes</taxon>
        <taxon>Trebouxiophyceae</taxon>
        <taxon>Chlorellales</taxon>
        <taxon>Chlorellaceae</taxon>
        <taxon>Chlorella clade</taxon>
        <taxon>Micractinium</taxon>
    </lineage>
</organism>
<dbReference type="EMBL" id="LHPF02000007">
    <property type="protein sequence ID" value="PSC73434.1"/>
    <property type="molecule type" value="Genomic_DNA"/>
</dbReference>
<feature type="region of interest" description="Disordered" evidence="1">
    <location>
        <begin position="1"/>
        <end position="26"/>
    </location>
</feature>
<comment type="caution">
    <text evidence="2">The sequence shown here is derived from an EMBL/GenBank/DDBJ whole genome shotgun (WGS) entry which is preliminary data.</text>
</comment>
<dbReference type="Proteomes" id="UP000239649">
    <property type="component" value="Unassembled WGS sequence"/>
</dbReference>
<name>A0A2P6VH66_9CHLO</name>
<evidence type="ECO:0000256" key="1">
    <source>
        <dbReference type="SAM" id="MobiDB-lite"/>
    </source>
</evidence>
<accession>A0A2P6VH66</accession>